<dbReference type="EMBL" id="GGEC01033316">
    <property type="protein sequence ID" value="MBX13800.1"/>
    <property type="molecule type" value="Transcribed_RNA"/>
</dbReference>
<name>A0A2P2L734_RHIMU</name>
<evidence type="ECO:0000313" key="1">
    <source>
        <dbReference type="EMBL" id="MBX13800.1"/>
    </source>
</evidence>
<proteinExistence type="predicted"/>
<dbReference type="AlphaFoldDB" id="A0A2P2L734"/>
<accession>A0A2P2L734</accession>
<reference evidence="1" key="1">
    <citation type="submission" date="2018-02" db="EMBL/GenBank/DDBJ databases">
        <title>Rhizophora mucronata_Transcriptome.</title>
        <authorList>
            <person name="Meera S.P."/>
            <person name="Sreeshan A."/>
            <person name="Augustine A."/>
        </authorList>
    </citation>
    <scope>NUCLEOTIDE SEQUENCE</scope>
    <source>
        <tissue evidence="1">Leaf</tissue>
    </source>
</reference>
<organism evidence="1">
    <name type="scientific">Rhizophora mucronata</name>
    <name type="common">Asiatic mangrove</name>
    <dbReference type="NCBI Taxonomy" id="61149"/>
    <lineage>
        <taxon>Eukaryota</taxon>
        <taxon>Viridiplantae</taxon>
        <taxon>Streptophyta</taxon>
        <taxon>Embryophyta</taxon>
        <taxon>Tracheophyta</taxon>
        <taxon>Spermatophyta</taxon>
        <taxon>Magnoliopsida</taxon>
        <taxon>eudicotyledons</taxon>
        <taxon>Gunneridae</taxon>
        <taxon>Pentapetalae</taxon>
        <taxon>rosids</taxon>
        <taxon>fabids</taxon>
        <taxon>Malpighiales</taxon>
        <taxon>Rhizophoraceae</taxon>
        <taxon>Rhizophora</taxon>
    </lineage>
</organism>
<protein>
    <submittedName>
        <fullName evidence="1">Cyclin-P3-1 isoform X1</fullName>
    </submittedName>
</protein>
<sequence length="44" mass="5148">MKEDLGYISLCVQCIYFELDTFLRTTTKSISQEFLQFRYGNSGT</sequence>